<dbReference type="Pfam" id="PF12680">
    <property type="entry name" value="SnoaL_2"/>
    <property type="match status" value="1"/>
</dbReference>
<dbReference type="EMBL" id="JAZHOF010000005">
    <property type="protein sequence ID" value="MEJ8572410.1"/>
    <property type="molecule type" value="Genomic_DNA"/>
</dbReference>
<dbReference type="Proteomes" id="UP001378188">
    <property type="component" value="Unassembled WGS sequence"/>
</dbReference>
<evidence type="ECO:0000313" key="3">
    <source>
        <dbReference type="Proteomes" id="UP001378188"/>
    </source>
</evidence>
<name>A0AAW9RKF6_9HYPH</name>
<organism evidence="2 3">
    <name type="scientific">Microbaculum marinum</name>
    <dbReference type="NCBI Taxonomy" id="1764581"/>
    <lineage>
        <taxon>Bacteria</taxon>
        <taxon>Pseudomonadati</taxon>
        <taxon>Pseudomonadota</taxon>
        <taxon>Alphaproteobacteria</taxon>
        <taxon>Hyphomicrobiales</taxon>
        <taxon>Tepidamorphaceae</taxon>
        <taxon>Microbaculum</taxon>
    </lineage>
</organism>
<comment type="caution">
    <text evidence="2">The sequence shown here is derived from an EMBL/GenBank/DDBJ whole genome shotgun (WGS) entry which is preliminary data.</text>
</comment>
<dbReference type="AlphaFoldDB" id="A0AAW9RKF6"/>
<keyword evidence="3" id="KW-1185">Reference proteome</keyword>
<feature type="domain" description="SnoaL-like" evidence="1">
    <location>
        <begin position="8"/>
        <end position="110"/>
    </location>
</feature>
<reference evidence="2 3" key="1">
    <citation type="submission" date="2024-02" db="EMBL/GenBank/DDBJ databases">
        <title>Genome analysis and characterization of Microbaculum marinisediminis sp. nov., isolated from marine sediment.</title>
        <authorList>
            <person name="Du Z.-J."/>
            <person name="Ye Y.-Q."/>
            <person name="Zhang Z.-R."/>
            <person name="Yuan S.-M."/>
            <person name="Zhang X.-Y."/>
        </authorList>
    </citation>
    <scope>NUCLEOTIDE SEQUENCE [LARGE SCALE GENOMIC DNA]</scope>
    <source>
        <strain evidence="2 3">SDUM1044001</strain>
    </source>
</reference>
<dbReference type="RefSeq" id="WP_340330113.1">
    <property type="nucleotide sequence ID" value="NZ_JAZHOF010000005.1"/>
</dbReference>
<protein>
    <submittedName>
        <fullName evidence="2">Nuclear transport factor 2 family protein</fullName>
    </submittedName>
</protein>
<dbReference type="Gene3D" id="3.10.450.50">
    <property type="match status" value="1"/>
</dbReference>
<gene>
    <name evidence="2" type="ORF">V3328_13045</name>
</gene>
<dbReference type="InterPro" id="IPR032710">
    <property type="entry name" value="NTF2-like_dom_sf"/>
</dbReference>
<sequence>MEPTAISAYVAALEAMRPETIDDVLVHCADDVRFTDSFNDVTGKPALRHVFADMFEKVSDLSFAVHDRQGTGARWLLTWTYAGRLGRLGHVTIEGMSRVDLDADGRVRRHADFWDGGEIYRRVPVVGAVNRAIMRRVAATG</sequence>
<evidence type="ECO:0000259" key="1">
    <source>
        <dbReference type="Pfam" id="PF12680"/>
    </source>
</evidence>
<accession>A0AAW9RKF6</accession>
<dbReference type="SUPFAM" id="SSF54427">
    <property type="entry name" value="NTF2-like"/>
    <property type="match status" value="1"/>
</dbReference>
<proteinExistence type="predicted"/>
<evidence type="ECO:0000313" key="2">
    <source>
        <dbReference type="EMBL" id="MEJ8572410.1"/>
    </source>
</evidence>
<dbReference type="InterPro" id="IPR037401">
    <property type="entry name" value="SnoaL-like"/>
</dbReference>